<comment type="function">
    <text evidence="7">Provides the (R)-glutamate required for cell wall biosynthesis.</text>
</comment>
<dbReference type="HAMAP" id="MF_00258">
    <property type="entry name" value="Glu_racemase"/>
    <property type="match status" value="1"/>
</dbReference>
<dbReference type="RefSeq" id="WP_377336803.1">
    <property type="nucleotide sequence ID" value="NZ_JBHSGB010000026.1"/>
</dbReference>
<proteinExistence type="inferred from homology"/>
<dbReference type="Gene3D" id="3.40.50.1860">
    <property type="match status" value="2"/>
</dbReference>
<keyword evidence="5 7" id="KW-0413">Isomerase</keyword>
<feature type="active site" description="Proton donor/acceptor" evidence="7">
    <location>
        <position position="182"/>
    </location>
</feature>
<feature type="binding site" evidence="7">
    <location>
        <begin position="7"/>
        <end position="8"/>
    </location>
    <ligand>
        <name>substrate</name>
    </ligand>
</feature>
<evidence type="ECO:0000256" key="7">
    <source>
        <dbReference type="HAMAP-Rule" id="MF_00258"/>
    </source>
</evidence>
<evidence type="ECO:0000313" key="9">
    <source>
        <dbReference type="Proteomes" id="UP001595962"/>
    </source>
</evidence>
<protein>
    <recommendedName>
        <fullName evidence="2 7">Glutamate racemase</fullName>
        <ecNumber evidence="2 7">5.1.1.3</ecNumber>
    </recommendedName>
</protein>
<comment type="pathway">
    <text evidence="7">Cell wall biogenesis; peptidoglycan biosynthesis.</text>
</comment>
<dbReference type="InterPro" id="IPR033134">
    <property type="entry name" value="Asp/Glu_racemase_AS_2"/>
</dbReference>
<evidence type="ECO:0000313" key="8">
    <source>
        <dbReference type="EMBL" id="MFC4657112.1"/>
    </source>
</evidence>
<dbReference type="InterPro" id="IPR001920">
    <property type="entry name" value="Asp/Glu_race"/>
</dbReference>
<keyword evidence="3 7" id="KW-0133">Cell shape</keyword>
<evidence type="ECO:0000256" key="1">
    <source>
        <dbReference type="ARBA" id="ARBA00001602"/>
    </source>
</evidence>
<reference evidence="9" key="1">
    <citation type="journal article" date="2019" name="Int. J. Syst. Evol. Microbiol.">
        <title>The Global Catalogue of Microorganisms (GCM) 10K type strain sequencing project: providing services to taxonomists for standard genome sequencing and annotation.</title>
        <authorList>
            <consortium name="The Broad Institute Genomics Platform"/>
            <consortium name="The Broad Institute Genome Sequencing Center for Infectious Disease"/>
            <person name="Wu L."/>
            <person name="Ma J."/>
        </authorList>
    </citation>
    <scope>NUCLEOTIDE SEQUENCE [LARGE SCALE GENOMIC DNA]</scope>
    <source>
        <strain evidence="9">DT28</strain>
    </source>
</reference>
<dbReference type="NCBIfam" id="TIGR00067">
    <property type="entry name" value="glut_race"/>
    <property type="match status" value="1"/>
</dbReference>
<comment type="catalytic activity">
    <reaction evidence="1 7">
        <text>L-glutamate = D-glutamate</text>
        <dbReference type="Rhea" id="RHEA:12813"/>
        <dbReference type="ChEBI" id="CHEBI:29985"/>
        <dbReference type="ChEBI" id="CHEBI:29986"/>
        <dbReference type="EC" id="5.1.1.3"/>
    </reaction>
</comment>
<dbReference type="GO" id="GO:0008881">
    <property type="term" value="F:glutamate racemase activity"/>
    <property type="evidence" value="ECO:0007669"/>
    <property type="project" value="UniProtKB-EC"/>
</dbReference>
<evidence type="ECO:0000256" key="2">
    <source>
        <dbReference type="ARBA" id="ARBA00013090"/>
    </source>
</evidence>
<comment type="caution">
    <text evidence="8">The sequence shown here is derived from an EMBL/GenBank/DDBJ whole genome shotgun (WGS) entry which is preliminary data.</text>
</comment>
<dbReference type="PANTHER" id="PTHR21198">
    <property type="entry name" value="GLUTAMATE RACEMASE"/>
    <property type="match status" value="1"/>
</dbReference>
<evidence type="ECO:0000256" key="6">
    <source>
        <dbReference type="ARBA" id="ARBA00023316"/>
    </source>
</evidence>
<evidence type="ECO:0000256" key="5">
    <source>
        <dbReference type="ARBA" id="ARBA00023235"/>
    </source>
</evidence>
<feature type="binding site" evidence="7">
    <location>
        <begin position="71"/>
        <end position="72"/>
    </location>
    <ligand>
        <name>substrate</name>
    </ligand>
</feature>
<dbReference type="InterPro" id="IPR015942">
    <property type="entry name" value="Asp/Glu/hydantoin_racemase"/>
</dbReference>
<dbReference type="EC" id="5.1.1.3" evidence="2 7"/>
<gene>
    <name evidence="7 8" type="primary">murI</name>
    <name evidence="8" type="ORF">ACFO3I_19070</name>
</gene>
<keyword evidence="6 7" id="KW-0961">Cell wall biogenesis/degradation</keyword>
<keyword evidence="4 7" id="KW-0573">Peptidoglycan synthesis</keyword>
<accession>A0ABV9JSF0</accession>
<dbReference type="PROSITE" id="PS00924">
    <property type="entry name" value="ASP_GLU_RACEMASE_2"/>
    <property type="match status" value="1"/>
</dbReference>
<feature type="binding site" evidence="7">
    <location>
        <begin position="183"/>
        <end position="184"/>
    </location>
    <ligand>
        <name>substrate</name>
    </ligand>
</feature>
<sequence length="275" mass="30418">MRIGVIDSGVGGLSILNVVRAQVPAHYFYCMDNQYLPYGTKSELFIRQRLVQLTQYLVTQHQVELVLIACNTATTQAVDHLRQQFDLPFVGVVPAIKPAAHYCGARPFAVLATQATVNGPYIEQLVAEFAPANDVELIGSSELVLLAEQKVWYRADVAAQVHRVLAATSLSVSKTTAVVLGCTHFPFLADEIRSWLGSEVELFDTADAIARRVMQLKLQFAFNDEQEKSADVFISTAELDAIQQRRLSELGFGQHLCWPNPAETEKDYSSLSSLS</sequence>
<organism evidence="8 9">
    <name type="scientific">Rheinheimera marina</name>
    <dbReference type="NCBI Taxonomy" id="1774958"/>
    <lineage>
        <taxon>Bacteria</taxon>
        <taxon>Pseudomonadati</taxon>
        <taxon>Pseudomonadota</taxon>
        <taxon>Gammaproteobacteria</taxon>
        <taxon>Chromatiales</taxon>
        <taxon>Chromatiaceae</taxon>
        <taxon>Rheinheimera</taxon>
    </lineage>
</organism>
<dbReference type="Pfam" id="PF01177">
    <property type="entry name" value="Asp_Glu_race"/>
    <property type="match status" value="1"/>
</dbReference>
<evidence type="ECO:0000256" key="3">
    <source>
        <dbReference type="ARBA" id="ARBA00022960"/>
    </source>
</evidence>
<dbReference type="PANTHER" id="PTHR21198:SF2">
    <property type="entry name" value="GLUTAMATE RACEMASE"/>
    <property type="match status" value="1"/>
</dbReference>
<feature type="active site" description="Proton donor/acceptor" evidence="7">
    <location>
        <position position="70"/>
    </location>
</feature>
<dbReference type="InterPro" id="IPR004391">
    <property type="entry name" value="Glu_race"/>
</dbReference>
<dbReference type="EMBL" id="JBHSGB010000026">
    <property type="protein sequence ID" value="MFC4657112.1"/>
    <property type="molecule type" value="Genomic_DNA"/>
</dbReference>
<name>A0ABV9JSF0_9GAMM</name>
<keyword evidence="9" id="KW-1185">Reference proteome</keyword>
<dbReference type="Proteomes" id="UP001595962">
    <property type="component" value="Unassembled WGS sequence"/>
</dbReference>
<dbReference type="SUPFAM" id="SSF53681">
    <property type="entry name" value="Aspartate/glutamate racemase"/>
    <property type="match status" value="2"/>
</dbReference>
<evidence type="ECO:0000256" key="4">
    <source>
        <dbReference type="ARBA" id="ARBA00022984"/>
    </source>
</evidence>
<feature type="binding site" evidence="7">
    <location>
        <begin position="38"/>
        <end position="39"/>
    </location>
    <ligand>
        <name>substrate</name>
    </ligand>
</feature>
<comment type="similarity">
    <text evidence="7">Belongs to the aspartate/glutamate racemases family.</text>
</comment>